<dbReference type="PANTHER" id="PTHR24350">
    <property type="entry name" value="SERINE/THREONINE-PROTEIN KINASE IAL-RELATED"/>
    <property type="match status" value="1"/>
</dbReference>
<dbReference type="FunFam" id="3.30.200.20:FF:000042">
    <property type="entry name" value="Aurora kinase A"/>
    <property type="match status" value="1"/>
</dbReference>
<keyword evidence="3 6" id="KW-0547">Nucleotide-binding</keyword>
<dbReference type="InterPro" id="IPR000719">
    <property type="entry name" value="Prot_kinase_dom"/>
</dbReference>
<evidence type="ECO:0000256" key="7">
    <source>
        <dbReference type="PROSITE-ProRule" id="PRU10141"/>
    </source>
</evidence>
<feature type="binding site" evidence="6">
    <location>
        <position position="79"/>
    </location>
    <ligand>
        <name>ATP</name>
        <dbReference type="ChEBI" id="CHEBI:30616"/>
    </ligand>
</feature>
<feature type="non-terminal residue" evidence="10">
    <location>
        <position position="117"/>
    </location>
</feature>
<protein>
    <recommendedName>
        <fullName evidence="9">Protein kinase domain-containing protein</fullName>
    </recommendedName>
</protein>
<accession>A0A9W8AX49</accession>
<dbReference type="OrthoDB" id="5598655at2759"/>
<dbReference type="SUPFAM" id="SSF56112">
    <property type="entry name" value="Protein kinase-like (PK-like)"/>
    <property type="match status" value="1"/>
</dbReference>
<evidence type="ECO:0000256" key="4">
    <source>
        <dbReference type="ARBA" id="ARBA00022777"/>
    </source>
</evidence>
<feature type="binding site" evidence="6 7">
    <location>
        <position position="98"/>
    </location>
    <ligand>
        <name>ATP</name>
        <dbReference type="ChEBI" id="CHEBI:30616"/>
    </ligand>
</feature>
<dbReference type="InterPro" id="IPR011009">
    <property type="entry name" value="Kinase-like_dom_sf"/>
</dbReference>
<dbReference type="GO" id="GO:0005524">
    <property type="term" value="F:ATP binding"/>
    <property type="evidence" value="ECO:0007669"/>
    <property type="project" value="UniProtKB-UniRule"/>
</dbReference>
<keyword evidence="11" id="KW-1185">Reference proteome</keyword>
<dbReference type="PROSITE" id="PS00107">
    <property type="entry name" value="PROTEIN_KINASE_ATP"/>
    <property type="match status" value="1"/>
</dbReference>
<evidence type="ECO:0000256" key="8">
    <source>
        <dbReference type="SAM" id="MobiDB-lite"/>
    </source>
</evidence>
<name>A0A9W8AX49_9FUNG</name>
<gene>
    <name evidence="10" type="ORF">IWQ62_000996</name>
</gene>
<dbReference type="InterPro" id="IPR017441">
    <property type="entry name" value="Protein_kinase_ATP_BS"/>
</dbReference>
<keyword evidence="5 6" id="KW-0067">ATP-binding</keyword>
<reference evidence="10" key="1">
    <citation type="submission" date="2022-07" db="EMBL/GenBank/DDBJ databases">
        <title>Phylogenomic reconstructions and comparative analyses of Kickxellomycotina fungi.</title>
        <authorList>
            <person name="Reynolds N.K."/>
            <person name="Stajich J.E."/>
            <person name="Barry K."/>
            <person name="Grigoriev I.V."/>
            <person name="Crous P."/>
            <person name="Smith M.E."/>
        </authorList>
    </citation>
    <scope>NUCLEOTIDE SEQUENCE</scope>
    <source>
        <strain evidence="10">RSA 1196</strain>
    </source>
</reference>
<evidence type="ECO:0000313" key="11">
    <source>
        <dbReference type="Proteomes" id="UP001150925"/>
    </source>
</evidence>
<feature type="compositionally biased region" description="Polar residues" evidence="8">
    <location>
        <begin position="25"/>
        <end position="46"/>
    </location>
</feature>
<dbReference type="InterPro" id="IPR030616">
    <property type="entry name" value="Aur-like"/>
</dbReference>
<dbReference type="PROSITE" id="PS50011">
    <property type="entry name" value="PROTEIN_KINASE_DOM"/>
    <property type="match status" value="1"/>
</dbReference>
<organism evidence="10 11">
    <name type="scientific">Dispira parvispora</name>
    <dbReference type="NCBI Taxonomy" id="1520584"/>
    <lineage>
        <taxon>Eukaryota</taxon>
        <taxon>Fungi</taxon>
        <taxon>Fungi incertae sedis</taxon>
        <taxon>Zoopagomycota</taxon>
        <taxon>Kickxellomycotina</taxon>
        <taxon>Dimargaritomycetes</taxon>
        <taxon>Dimargaritales</taxon>
        <taxon>Dimargaritaceae</taxon>
        <taxon>Dispira</taxon>
    </lineage>
</organism>
<keyword evidence="2" id="KW-0808">Transferase</keyword>
<keyword evidence="1" id="KW-0723">Serine/threonine-protein kinase</keyword>
<dbReference type="AlphaFoldDB" id="A0A9W8AX49"/>
<dbReference type="GO" id="GO:0004674">
    <property type="term" value="F:protein serine/threonine kinase activity"/>
    <property type="evidence" value="ECO:0007669"/>
    <property type="project" value="UniProtKB-KW"/>
</dbReference>
<evidence type="ECO:0000256" key="2">
    <source>
        <dbReference type="ARBA" id="ARBA00022679"/>
    </source>
</evidence>
<comment type="caution">
    <text evidence="10">The sequence shown here is derived from an EMBL/GenBank/DDBJ whole genome shotgun (WGS) entry which is preliminary data.</text>
</comment>
<evidence type="ECO:0000313" key="10">
    <source>
        <dbReference type="EMBL" id="KAJ1968838.1"/>
    </source>
</evidence>
<evidence type="ECO:0000256" key="1">
    <source>
        <dbReference type="ARBA" id="ARBA00022527"/>
    </source>
</evidence>
<dbReference type="EMBL" id="JANBPY010000129">
    <property type="protein sequence ID" value="KAJ1968838.1"/>
    <property type="molecule type" value="Genomic_DNA"/>
</dbReference>
<evidence type="ECO:0000256" key="6">
    <source>
        <dbReference type="PIRSR" id="PIRSR630616-2"/>
    </source>
</evidence>
<dbReference type="Gene3D" id="3.30.200.20">
    <property type="entry name" value="Phosphorylase Kinase, domain 1"/>
    <property type="match status" value="1"/>
</dbReference>
<sequence length="117" mass="12635">MASQRQPLAMSNGGNVSAKGMRPTTAGQSSQVRTTTSIANQGTGTAPESGETGGDINKQPEKQWSLQDFDIGKPLGRGKFGRVYLAREKSSGFLVALKVLFKSEIKQPNLARQLRRE</sequence>
<proteinExistence type="predicted"/>
<feature type="region of interest" description="Disordered" evidence="8">
    <location>
        <begin position="1"/>
        <end position="64"/>
    </location>
</feature>
<feature type="domain" description="Protein kinase" evidence="9">
    <location>
        <begin position="69"/>
        <end position="117"/>
    </location>
</feature>
<evidence type="ECO:0000256" key="3">
    <source>
        <dbReference type="ARBA" id="ARBA00022741"/>
    </source>
</evidence>
<dbReference type="Proteomes" id="UP001150925">
    <property type="component" value="Unassembled WGS sequence"/>
</dbReference>
<evidence type="ECO:0000259" key="9">
    <source>
        <dbReference type="PROSITE" id="PS50011"/>
    </source>
</evidence>
<keyword evidence="4" id="KW-0418">Kinase</keyword>
<evidence type="ECO:0000256" key="5">
    <source>
        <dbReference type="ARBA" id="ARBA00022840"/>
    </source>
</evidence>